<dbReference type="Proteomes" id="UP001055879">
    <property type="component" value="Linkage Group LG08"/>
</dbReference>
<gene>
    <name evidence="1" type="ORF">L6452_25527</name>
</gene>
<reference evidence="2" key="1">
    <citation type="journal article" date="2022" name="Mol. Ecol. Resour.">
        <title>The genomes of chicory, endive, great burdock and yacon provide insights into Asteraceae palaeo-polyploidization history and plant inulin production.</title>
        <authorList>
            <person name="Fan W."/>
            <person name="Wang S."/>
            <person name="Wang H."/>
            <person name="Wang A."/>
            <person name="Jiang F."/>
            <person name="Liu H."/>
            <person name="Zhao H."/>
            <person name="Xu D."/>
            <person name="Zhang Y."/>
        </authorList>
    </citation>
    <scope>NUCLEOTIDE SEQUENCE [LARGE SCALE GENOMIC DNA]</scope>
    <source>
        <strain evidence="2">cv. Niubang</strain>
    </source>
</reference>
<organism evidence="1 2">
    <name type="scientific">Arctium lappa</name>
    <name type="common">Greater burdock</name>
    <name type="synonym">Lappa major</name>
    <dbReference type="NCBI Taxonomy" id="4217"/>
    <lineage>
        <taxon>Eukaryota</taxon>
        <taxon>Viridiplantae</taxon>
        <taxon>Streptophyta</taxon>
        <taxon>Embryophyta</taxon>
        <taxon>Tracheophyta</taxon>
        <taxon>Spermatophyta</taxon>
        <taxon>Magnoliopsida</taxon>
        <taxon>eudicotyledons</taxon>
        <taxon>Gunneridae</taxon>
        <taxon>Pentapetalae</taxon>
        <taxon>asterids</taxon>
        <taxon>campanulids</taxon>
        <taxon>Asterales</taxon>
        <taxon>Asteraceae</taxon>
        <taxon>Carduoideae</taxon>
        <taxon>Cardueae</taxon>
        <taxon>Arctiinae</taxon>
        <taxon>Arctium</taxon>
    </lineage>
</organism>
<evidence type="ECO:0000313" key="2">
    <source>
        <dbReference type="Proteomes" id="UP001055879"/>
    </source>
</evidence>
<protein>
    <submittedName>
        <fullName evidence="1">Uncharacterized protein</fullName>
    </submittedName>
</protein>
<accession>A0ACB9AB98</accession>
<evidence type="ECO:0000313" key="1">
    <source>
        <dbReference type="EMBL" id="KAI3707210.1"/>
    </source>
</evidence>
<keyword evidence="2" id="KW-1185">Reference proteome</keyword>
<name>A0ACB9AB98_ARCLA</name>
<dbReference type="EMBL" id="CM042054">
    <property type="protein sequence ID" value="KAI3707210.1"/>
    <property type="molecule type" value="Genomic_DNA"/>
</dbReference>
<comment type="caution">
    <text evidence="1">The sequence shown here is derived from an EMBL/GenBank/DDBJ whole genome shotgun (WGS) entry which is preliminary data.</text>
</comment>
<proteinExistence type="predicted"/>
<sequence length="274" mass="30072">MEERSKREKSLGIHMALLLSIKPPSPPPSPSPPLTSSLLPHTTFNKPPKSHQHQTRRFSFSYSSRNPPPETDCPVPPEQQPINEYQSLSTSSPFSWASGDFVEYCSRLLVTGAGFALFVGLPVSWYGSVGVGWEPIQRILGAVSSGIFAVTLAVVRMYLGWAYVGNRLLSATVEYEETGWYDGQIWVKTAEVLARDRLLGSFTVKPVLNRLKNTLVTLALSLFMFIVLLINTEGTQKEANITTSGGERAVAGVYNDESARSFEPEAFCGPSLAD</sequence>
<reference evidence="1 2" key="2">
    <citation type="journal article" date="2022" name="Mol. Ecol. Resour.">
        <title>The genomes of chicory, endive, great burdock and yacon provide insights into Asteraceae paleo-polyploidization history and plant inulin production.</title>
        <authorList>
            <person name="Fan W."/>
            <person name="Wang S."/>
            <person name="Wang H."/>
            <person name="Wang A."/>
            <person name="Jiang F."/>
            <person name="Liu H."/>
            <person name="Zhao H."/>
            <person name="Xu D."/>
            <person name="Zhang Y."/>
        </authorList>
    </citation>
    <scope>NUCLEOTIDE SEQUENCE [LARGE SCALE GENOMIC DNA]</scope>
    <source>
        <strain evidence="2">cv. Niubang</strain>
    </source>
</reference>